<protein>
    <submittedName>
        <fullName evidence="1">Uncharacterized protein</fullName>
    </submittedName>
</protein>
<sequence>MWVVGCMRKNRESEKARVRENKRYADSVRICTLRVDKRSYVADLRLFEPVYDKALSAEGA</sequence>
<dbReference type="PATRIC" id="fig|1330330.3.peg.1663"/>
<dbReference type="Proteomes" id="UP000035159">
    <property type="component" value="Chromosome"/>
</dbReference>
<reference evidence="1 2" key="1">
    <citation type="submission" date="2015-04" db="EMBL/GenBank/DDBJ databases">
        <title>Complete Genome Sequence of Kosmotoga pacifica SLHLJ1.</title>
        <authorList>
            <person name="Jiang L.J."/>
            <person name="Shao Z.Z."/>
            <person name="Jebbar M."/>
        </authorList>
    </citation>
    <scope>NUCLEOTIDE SEQUENCE [LARGE SCALE GENOMIC DNA]</scope>
    <source>
        <strain evidence="1 2">SLHLJ1</strain>
    </source>
</reference>
<gene>
    <name evidence="1" type="ORF">IX53_08210</name>
</gene>
<proteinExistence type="predicted"/>
<organism evidence="1 2">
    <name type="scientific">Kosmotoga pacifica</name>
    <dbReference type="NCBI Taxonomy" id="1330330"/>
    <lineage>
        <taxon>Bacteria</taxon>
        <taxon>Thermotogati</taxon>
        <taxon>Thermotogota</taxon>
        <taxon>Thermotogae</taxon>
        <taxon>Kosmotogales</taxon>
        <taxon>Kosmotogaceae</taxon>
        <taxon>Kosmotoga</taxon>
    </lineage>
</organism>
<evidence type="ECO:0000313" key="2">
    <source>
        <dbReference type="Proteomes" id="UP000035159"/>
    </source>
</evidence>
<evidence type="ECO:0000313" key="1">
    <source>
        <dbReference type="EMBL" id="AKI97796.1"/>
    </source>
</evidence>
<name>A0A0G2ZCG7_9BACT</name>
<keyword evidence="2" id="KW-1185">Reference proteome</keyword>
<dbReference type="EMBL" id="CP011232">
    <property type="protein sequence ID" value="AKI97796.1"/>
    <property type="molecule type" value="Genomic_DNA"/>
</dbReference>
<dbReference type="KEGG" id="kpf:IX53_08210"/>
<dbReference type="AlphaFoldDB" id="A0A0G2ZCG7"/>
<accession>A0A0G2ZCG7</accession>